<dbReference type="EMBL" id="BBPI01000094">
    <property type="protein sequence ID" value="GAM02592.1"/>
    <property type="molecule type" value="Genomic_DNA"/>
</dbReference>
<organism evidence="2 3">
    <name type="scientific">Sphingomonas parapaucimobilis NBRC 15100</name>
    <dbReference type="NCBI Taxonomy" id="1219049"/>
    <lineage>
        <taxon>Bacteria</taxon>
        <taxon>Pseudomonadati</taxon>
        <taxon>Pseudomonadota</taxon>
        <taxon>Alphaproteobacteria</taxon>
        <taxon>Sphingomonadales</taxon>
        <taxon>Sphingomonadaceae</taxon>
        <taxon>Sphingomonas</taxon>
    </lineage>
</organism>
<reference evidence="2 3" key="1">
    <citation type="submission" date="2014-11" db="EMBL/GenBank/DDBJ databases">
        <title>Whole genome shotgun sequence of Sphingomonas parapaucimobilis NBRC 15100.</title>
        <authorList>
            <person name="Katano-Makiyama Y."/>
            <person name="Hosoyama A."/>
            <person name="Hashimoto M."/>
            <person name="Hosoyama Y."/>
            <person name="Noguchi M."/>
            <person name="Numata M."/>
            <person name="Tsuchikane K."/>
            <person name="Hirakata S."/>
            <person name="Uohara A."/>
            <person name="Shimodaira J."/>
            <person name="Ohji S."/>
            <person name="Ichikawa N."/>
            <person name="Kimura A."/>
            <person name="Yamazoe A."/>
            <person name="Fujita N."/>
        </authorList>
    </citation>
    <scope>NUCLEOTIDE SEQUENCE [LARGE SCALE GENOMIC DNA]</scope>
    <source>
        <strain evidence="2 3">NBRC 15100</strain>
    </source>
</reference>
<name>A0A0A1WBI6_9SPHN</name>
<sequence length="76" mass="7576">MTQPMQAVGKDGKKGAPDGVSDAPGKKGGESQGGGYEGVPERDGDFHGGQSGAAYHGKGGHPDPDKDNPNAVTEEG</sequence>
<evidence type="ECO:0000313" key="3">
    <source>
        <dbReference type="Proteomes" id="UP000032305"/>
    </source>
</evidence>
<dbReference type="eggNOG" id="ENOG50300P1">
    <property type="taxonomic scope" value="Bacteria"/>
</dbReference>
<gene>
    <name evidence="2" type="ORF">SP5_094_00140</name>
</gene>
<accession>A0A0A1WBI6</accession>
<evidence type="ECO:0000256" key="1">
    <source>
        <dbReference type="SAM" id="MobiDB-lite"/>
    </source>
</evidence>
<keyword evidence="3" id="KW-1185">Reference proteome</keyword>
<protein>
    <submittedName>
        <fullName evidence="2">Uncharacterized protein</fullName>
    </submittedName>
</protein>
<dbReference type="AlphaFoldDB" id="A0A0A1WBI6"/>
<evidence type="ECO:0000313" key="2">
    <source>
        <dbReference type="EMBL" id="GAM02592.1"/>
    </source>
</evidence>
<proteinExistence type="predicted"/>
<feature type="region of interest" description="Disordered" evidence="1">
    <location>
        <begin position="1"/>
        <end position="76"/>
    </location>
</feature>
<dbReference type="Proteomes" id="UP000032305">
    <property type="component" value="Unassembled WGS sequence"/>
</dbReference>
<comment type="caution">
    <text evidence="2">The sequence shown here is derived from an EMBL/GenBank/DDBJ whole genome shotgun (WGS) entry which is preliminary data.</text>
</comment>
<dbReference type="OrthoDB" id="7577775at2"/>
<dbReference type="RefSeq" id="WP_042490653.1">
    <property type="nucleotide sequence ID" value="NZ_BBPI01000094.1"/>
</dbReference>